<dbReference type="SUPFAM" id="SSF52540">
    <property type="entry name" value="P-loop containing nucleoside triphosphate hydrolases"/>
    <property type="match status" value="1"/>
</dbReference>
<sequence>MTLSPRNSILYSNTSSNSSSYNYNADNANNTMTTIGSVSRPTTILPPRTTKLKRTFLLMICMGGLGGALWMQLSEIIGGGTTTTSTTNSASTMTGILVDRSSSSASSSSSSALSAATWDDDVKPSQFAMPSASIGTGEEGESDTTTTTAVTTSSSFIEKEDAIIAESSLVVPIPPPSSPSVAALNDDTGDDADAPLTMPISSSTNTTTTTTVKFTTVSAHDGQFNVATTTSDEALTGRTASSALPSSSSTSSSSGRTKAGKEDVEALKQQQQQQQQLDIDDDDDGDNTTNTNANASDNYDDKVPLNNSTNNNLHPPNPDLLPPPPVVQQIILLGERHSGTTWITNYLSDCFDIKVSNEYTRYKHWYQSDDLLPEQSAVVIVLFRDPYDWVEAMRLEPHHAHDHLHRLPIYNPKRKKYSRAIPLEWKEFVTKPWIGRRGKQDESIRKHGNTHNATCMDNYSFFDAAPCSIMDSNYVEGLATYKYEYLPDGSERGYPSIIDLRRMKIEHMLSISQFRGTHSLFPFRYEDLNWNGTGVLLRSVEEATGLQAKCNATLGKSHHRQRQRHRQLKTKHTVLPADYIQWMNRFVDWEVEEKIGYSKRGGEEDLDDDDEAMIESEASLEVNVSPDPDVPDEQIILLGERHSGTNWITAYLTECFNITVSNDYKRFKHWFQEEDLKRVPERSAVVVALFRDPYDWVEAMRLYPHHAHDHLHWKRPITNASTPWQEVATPLDWKAFVTKPWIGRRGRMDKQIGESQKMKDSVICMDNYTYVDAAPCSEEDASFVRGLGQYKYEYQHDGSERGFSSIIDLRRDKIVNMFSVADFRGTRAFLPFRFEDLDVNGTSVLLRSVEEATGLKARCNATTGNAITTYSELPIDFIRWMNRYVDWDAEGRIGYVKRGL</sequence>
<dbReference type="InterPro" id="IPR027417">
    <property type="entry name" value="P-loop_NTPase"/>
</dbReference>
<feature type="compositionally biased region" description="Low complexity" evidence="1">
    <location>
        <begin position="287"/>
        <end position="297"/>
    </location>
</feature>
<dbReference type="Proteomes" id="UP001530293">
    <property type="component" value="Unassembled WGS sequence"/>
</dbReference>
<name>A0ABD3M1U3_9STRA</name>
<feature type="region of interest" description="Disordered" evidence="1">
    <location>
        <begin position="236"/>
        <end position="322"/>
    </location>
</feature>
<evidence type="ECO:0000256" key="1">
    <source>
        <dbReference type="SAM" id="MobiDB-lite"/>
    </source>
</evidence>
<evidence type="ECO:0000313" key="2">
    <source>
        <dbReference type="EMBL" id="KAL3757960.1"/>
    </source>
</evidence>
<proteinExistence type="predicted"/>
<feature type="compositionally biased region" description="Low complexity" evidence="1">
    <location>
        <begin position="304"/>
        <end position="314"/>
    </location>
</feature>
<gene>
    <name evidence="2" type="ORF">ACHAWU_010013</name>
</gene>
<organism evidence="2 3">
    <name type="scientific">Discostella pseudostelligera</name>
    <dbReference type="NCBI Taxonomy" id="259834"/>
    <lineage>
        <taxon>Eukaryota</taxon>
        <taxon>Sar</taxon>
        <taxon>Stramenopiles</taxon>
        <taxon>Ochrophyta</taxon>
        <taxon>Bacillariophyta</taxon>
        <taxon>Coscinodiscophyceae</taxon>
        <taxon>Thalassiosirophycidae</taxon>
        <taxon>Stephanodiscales</taxon>
        <taxon>Stephanodiscaceae</taxon>
        <taxon>Discostella</taxon>
    </lineage>
</organism>
<feature type="compositionally biased region" description="Low complexity" evidence="1">
    <location>
        <begin position="239"/>
        <end position="254"/>
    </location>
</feature>
<reference evidence="2 3" key="1">
    <citation type="submission" date="2024-10" db="EMBL/GenBank/DDBJ databases">
        <title>Updated reference genomes for cyclostephanoid diatoms.</title>
        <authorList>
            <person name="Roberts W.R."/>
            <person name="Alverson A.J."/>
        </authorList>
    </citation>
    <scope>NUCLEOTIDE SEQUENCE [LARGE SCALE GENOMIC DNA]</scope>
    <source>
        <strain evidence="2 3">AJA232-27</strain>
    </source>
</reference>
<evidence type="ECO:0008006" key="4">
    <source>
        <dbReference type="Google" id="ProtNLM"/>
    </source>
</evidence>
<protein>
    <recommendedName>
        <fullName evidence="4">Sulfotransferase domain-containing protein</fullName>
    </recommendedName>
</protein>
<feature type="region of interest" description="Disordered" evidence="1">
    <location>
        <begin position="124"/>
        <end position="152"/>
    </location>
</feature>
<dbReference type="EMBL" id="JALLBG020000246">
    <property type="protein sequence ID" value="KAL3757960.1"/>
    <property type="molecule type" value="Genomic_DNA"/>
</dbReference>
<keyword evidence="3" id="KW-1185">Reference proteome</keyword>
<feature type="region of interest" description="Disordered" evidence="1">
    <location>
        <begin position="170"/>
        <end position="206"/>
    </location>
</feature>
<feature type="compositionally biased region" description="Low complexity" evidence="1">
    <location>
        <begin position="143"/>
        <end position="152"/>
    </location>
</feature>
<accession>A0ABD3M1U3</accession>
<dbReference type="AlphaFoldDB" id="A0ABD3M1U3"/>
<comment type="caution">
    <text evidence="2">The sequence shown here is derived from an EMBL/GenBank/DDBJ whole genome shotgun (WGS) entry which is preliminary data.</text>
</comment>
<evidence type="ECO:0000313" key="3">
    <source>
        <dbReference type="Proteomes" id="UP001530293"/>
    </source>
</evidence>